<dbReference type="OrthoDB" id="74382at2759"/>
<keyword evidence="3" id="KW-0547">Nucleotide-binding</keyword>
<evidence type="ECO:0000313" key="6">
    <source>
        <dbReference type="EMBL" id="OWY92913.1"/>
    </source>
</evidence>
<dbReference type="GO" id="GO:0005524">
    <property type="term" value="F:ATP binding"/>
    <property type="evidence" value="ECO:0007669"/>
    <property type="project" value="UniProtKB-KW"/>
</dbReference>
<dbReference type="EMBL" id="NBNE01017056">
    <property type="protein sequence ID" value="OWY92913.1"/>
    <property type="molecule type" value="Genomic_DNA"/>
</dbReference>
<evidence type="ECO:0000256" key="1">
    <source>
        <dbReference type="ARBA" id="ARBA00004127"/>
    </source>
</evidence>
<keyword evidence="5" id="KW-0812">Transmembrane</keyword>
<gene>
    <name evidence="6" type="ORF">PHMEG_00037875</name>
</gene>
<evidence type="ECO:0000256" key="3">
    <source>
        <dbReference type="ARBA" id="ARBA00022741"/>
    </source>
</evidence>
<dbReference type="PANTHER" id="PTHR24223:SF443">
    <property type="entry name" value="MULTIDRUG-RESISTANCE LIKE PROTEIN 1, ISOFORM I"/>
    <property type="match status" value="1"/>
</dbReference>
<comment type="subcellular location">
    <subcellularLocation>
        <location evidence="1">Endomembrane system</location>
        <topology evidence="1">Multi-pass membrane protein</topology>
    </subcellularLocation>
</comment>
<dbReference type="Proteomes" id="UP000198211">
    <property type="component" value="Unassembled WGS sequence"/>
</dbReference>
<keyword evidence="5" id="KW-1133">Transmembrane helix</keyword>
<dbReference type="InterPro" id="IPR050173">
    <property type="entry name" value="ABC_transporter_C-like"/>
</dbReference>
<dbReference type="GO" id="GO:0012505">
    <property type="term" value="C:endomembrane system"/>
    <property type="evidence" value="ECO:0007669"/>
    <property type="project" value="UniProtKB-SubCell"/>
</dbReference>
<sequence>MTTTLQTSTASLVSPTNKTKGYSTFDPVVDDVHLQTTPGTASLWSWLFFSYANPMMRAGNTRQLDNDDLWELEGENRSAAAFDAFVAHYDRHNKSITRAMVTAYGGRFFLRGLAMLFTTACSVFAPAVLNHVVTVFASPEIDMYNLSVWLGVFFASRLVHSVESDATQYSEQK</sequence>
<feature type="transmembrane region" description="Helical" evidence="5">
    <location>
        <begin position="108"/>
        <end position="129"/>
    </location>
</feature>
<dbReference type="STRING" id="4795.A0A225UIV7"/>
<organism evidence="6 7">
    <name type="scientific">Phytophthora megakarya</name>
    <dbReference type="NCBI Taxonomy" id="4795"/>
    <lineage>
        <taxon>Eukaryota</taxon>
        <taxon>Sar</taxon>
        <taxon>Stramenopiles</taxon>
        <taxon>Oomycota</taxon>
        <taxon>Peronosporomycetes</taxon>
        <taxon>Peronosporales</taxon>
        <taxon>Peronosporaceae</taxon>
        <taxon>Phytophthora</taxon>
    </lineage>
</organism>
<evidence type="ECO:0000256" key="5">
    <source>
        <dbReference type="SAM" id="Phobius"/>
    </source>
</evidence>
<name>A0A225UIV7_9STRA</name>
<proteinExistence type="predicted"/>
<comment type="caution">
    <text evidence="6">The sequence shown here is derived from an EMBL/GenBank/DDBJ whole genome shotgun (WGS) entry which is preliminary data.</text>
</comment>
<evidence type="ECO:0000256" key="4">
    <source>
        <dbReference type="ARBA" id="ARBA00022840"/>
    </source>
</evidence>
<keyword evidence="5" id="KW-0472">Membrane</keyword>
<dbReference type="AlphaFoldDB" id="A0A225UIV7"/>
<dbReference type="GO" id="GO:0016020">
    <property type="term" value="C:membrane"/>
    <property type="evidence" value="ECO:0007669"/>
    <property type="project" value="TreeGrafter"/>
</dbReference>
<keyword evidence="4" id="KW-0067">ATP-binding</keyword>
<protein>
    <submittedName>
        <fullName evidence="6">ABC transporter</fullName>
    </submittedName>
</protein>
<dbReference type="PANTHER" id="PTHR24223">
    <property type="entry name" value="ATP-BINDING CASSETTE SUB-FAMILY C"/>
    <property type="match status" value="1"/>
</dbReference>
<evidence type="ECO:0000313" key="7">
    <source>
        <dbReference type="Proteomes" id="UP000198211"/>
    </source>
</evidence>
<dbReference type="GO" id="GO:0042626">
    <property type="term" value="F:ATPase-coupled transmembrane transporter activity"/>
    <property type="evidence" value="ECO:0007669"/>
    <property type="project" value="TreeGrafter"/>
</dbReference>
<evidence type="ECO:0000256" key="2">
    <source>
        <dbReference type="ARBA" id="ARBA00022737"/>
    </source>
</evidence>
<keyword evidence="7" id="KW-1185">Reference proteome</keyword>
<accession>A0A225UIV7</accession>
<keyword evidence="2" id="KW-0677">Repeat</keyword>
<reference evidence="7" key="1">
    <citation type="submission" date="2017-03" db="EMBL/GenBank/DDBJ databases">
        <title>Phytopthora megakarya and P. palmivora, two closely related causual agents of cacao black pod achieved similar genome size and gene model numbers by different mechanisms.</title>
        <authorList>
            <person name="Ali S."/>
            <person name="Shao J."/>
            <person name="Larry D.J."/>
            <person name="Kronmiller B."/>
            <person name="Shen D."/>
            <person name="Strem M.D."/>
            <person name="Melnick R.L."/>
            <person name="Guiltinan M.J."/>
            <person name="Tyler B.M."/>
            <person name="Meinhardt L.W."/>
            <person name="Bailey B.A."/>
        </authorList>
    </citation>
    <scope>NUCLEOTIDE SEQUENCE [LARGE SCALE GENOMIC DNA]</scope>
    <source>
        <strain evidence="7">zdho120</strain>
    </source>
</reference>